<name>A0AAV7GX91_DENCH</name>
<sequence>MYEVKGIIIEGNNYNVMRYVQGVMKNEDAKESCFKQEDFSFLRDFNQLPLGNPGHEAIKLALMKAVRDVQEKSLDDLKKMT</sequence>
<keyword evidence="2" id="KW-1185">Reference proteome</keyword>
<dbReference type="Proteomes" id="UP000775213">
    <property type="component" value="Unassembled WGS sequence"/>
</dbReference>
<evidence type="ECO:0000313" key="1">
    <source>
        <dbReference type="EMBL" id="KAH0460293.1"/>
    </source>
</evidence>
<protein>
    <submittedName>
        <fullName evidence="1">Uncharacterized protein</fullName>
    </submittedName>
</protein>
<gene>
    <name evidence="1" type="ORF">IEQ34_010956</name>
</gene>
<proteinExistence type="predicted"/>
<reference evidence="1 2" key="1">
    <citation type="journal article" date="2021" name="Hortic Res">
        <title>Chromosome-scale assembly of the Dendrobium chrysotoxum genome enhances the understanding of orchid evolution.</title>
        <authorList>
            <person name="Zhang Y."/>
            <person name="Zhang G.Q."/>
            <person name="Zhang D."/>
            <person name="Liu X.D."/>
            <person name="Xu X.Y."/>
            <person name="Sun W.H."/>
            <person name="Yu X."/>
            <person name="Zhu X."/>
            <person name="Wang Z.W."/>
            <person name="Zhao X."/>
            <person name="Zhong W.Y."/>
            <person name="Chen H."/>
            <person name="Yin W.L."/>
            <person name="Huang T."/>
            <person name="Niu S.C."/>
            <person name="Liu Z.J."/>
        </authorList>
    </citation>
    <scope>NUCLEOTIDE SEQUENCE [LARGE SCALE GENOMIC DNA]</scope>
    <source>
        <strain evidence="1">Lindl</strain>
    </source>
</reference>
<dbReference type="AlphaFoldDB" id="A0AAV7GX91"/>
<organism evidence="1 2">
    <name type="scientific">Dendrobium chrysotoxum</name>
    <name type="common">Orchid</name>
    <dbReference type="NCBI Taxonomy" id="161865"/>
    <lineage>
        <taxon>Eukaryota</taxon>
        <taxon>Viridiplantae</taxon>
        <taxon>Streptophyta</taxon>
        <taxon>Embryophyta</taxon>
        <taxon>Tracheophyta</taxon>
        <taxon>Spermatophyta</taxon>
        <taxon>Magnoliopsida</taxon>
        <taxon>Liliopsida</taxon>
        <taxon>Asparagales</taxon>
        <taxon>Orchidaceae</taxon>
        <taxon>Epidendroideae</taxon>
        <taxon>Malaxideae</taxon>
        <taxon>Dendrobiinae</taxon>
        <taxon>Dendrobium</taxon>
    </lineage>
</organism>
<evidence type="ECO:0000313" key="2">
    <source>
        <dbReference type="Proteomes" id="UP000775213"/>
    </source>
</evidence>
<comment type="caution">
    <text evidence="1">The sequence shown here is derived from an EMBL/GenBank/DDBJ whole genome shotgun (WGS) entry which is preliminary data.</text>
</comment>
<dbReference type="EMBL" id="JAGFBR010000010">
    <property type="protein sequence ID" value="KAH0460293.1"/>
    <property type="molecule type" value="Genomic_DNA"/>
</dbReference>
<accession>A0AAV7GX91</accession>